<sequence length="290" mass="31284">MTGTENRVLVAVGPEGVHGGALTFAAEEATRRGTGIELLHVVRTRVTGGDGLEHLQALDSSLTESGRRALTAAAERLRDLVEDEVPVATEIRSGPVVSSIVDRAAVGDLVVLERRDVGTVERLLTMSVSTRVAAHAHVPVAVVPQSWVPHPVLERPVVVGVDSSTDPLGQVREALAYAELAHLPLEVLHATWLAEPWQDLAFGNDTRAQWIREAERELDKALAEVAGGPVPVTRDVQWRRPVDALAGATRRAAVVVLNRRHERGLAPHLGATTRTVLRYAECPVLVVDRD</sequence>
<name>A0ABW0N764_9ACTN</name>
<gene>
    <name evidence="3" type="ORF">ACFPKY_21490</name>
</gene>
<proteinExistence type="inferred from homology"/>
<dbReference type="Gene3D" id="3.40.50.620">
    <property type="entry name" value="HUPs"/>
    <property type="match status" value="2"/>
</dbReference>
<keyword evidence="4" id="KW-1185">Reference proteome</keyword>
<evidence type="ECO:0000313" key="4">
    <source>
        <dbReference type="Proteomes" id="UP001595956"/>
    </source>
</evidence>
<feature type="domain" description="UspA" evidence="2">
    <location>
        <begin position="155"/>
        <end position="287"/>
    </location>
</feature>
<dbReference type="SUPFAM" id="SSF52402">
    <property type="entry name" value="Adenine nucleotide alpha hydrolases-like"/>
    <property type="match status" value="2"/>
</dbReference>
<accession>A0ABW0N764</accession>
<dbReference type="PANTHER" id="PTHR46268">
    <property type="entry name" value="STRESS RESPONSE PROTEIN NHAX"/>
    <property type="match status" value="1"/>
</dbReference>
<dbReference type="InterPro" id="IPR006016">
    <property type="entry name" value="UspA"/>
</dbReference>
<dbReference type="Pfam" id="PF00582">
    <property type="entry name" value="Usp"/>
    <property type="match status" value="2"/>
</dbReference>
<evidence type="ECO:0000256" key="1">
    <source>
        <dbReference type="ARBA" id="ARBA00008791"/>
    </source>
</evidence>
<comment type="similarity">
    <text evidence="1">Belongs to the universal stress protein A family.</text>
</comment>
<dbReference type="InterPro" id="IPR014729">
    <property type="entry name" value="Rossmann-like_a/b/a_fold"/>
</dbReference>
<organism evidence="3 4">
    <name type="scientific">Nocardioides caricicola</name>
    <dbReference type="NCBI Taxonomy" id="634770"/>
    <lineage>
        <taxon>Bacteria</taxon>
        <taxon>Bacillati</taxon>
        <taxon>Actinomycetota</taxon>
        <taxon>Actinomycetes</taxon>
        <taxon>Propionibacteriales</taxon>
        <taxon>Nocardioidaceae</taxon>
        <taxon>Nocardioides</taxon>
    </lineage>
</organism>
<dbReference type="Proteomes" id="UP001595956">
    <property type="component" value="Unassembled WGS sequence"/>
</dbReference>
<evidence type="ECO:0000259" key="2">
    <source>
        <dbReference type="Pfam" id="PF00582"/>
    </source>
</evidence>
<comment type="caution">
    <text evidence="3">The sequence shown here is derived from an EMBL/GenBank/DDBJ whole genome shotgun (WGS) entry which is preliminary data.</text>
</comment>
<feature type="domain" description="UspA" evidence="2">
    <location>
        <begin position="7"/>
        <end position="144"/>
    </location>
</feature>
<dbReference type="EMBL" id="JBHSMD010000011">
    <property type="protein sequence ID" value="MFC5495693.1"/>
    <property type="molecule type" value="Genomic_DNA"/>
</dbReference>
<dbReference type="PANTHER" id="PTHR46268:SF6">
    <property type="entry name" value="UNIVERSAL STRESS PROTEIN UP12"/>
    <property type="match status" value="1"/>
</dbReference>
<dbReference type="RefSeq" id="WP_345182166.1">
    <property type="nucleotide sequence ID" value="NZ_BAABFQ010000010.1"/>
</dbReference>
<evidence type="ECO:0000313" key="3">
    <source>
        <dbReference type="EMBL" id="MFC5495693.1"/>
    </source>
</evidence>
<reference evidence="4" key="1">
    <citation type="journal article" date="2019" name="Int. J. Syst. Evol. Microbiol.">
        <title>The Global Catalogue of Microorganisms (GCM) 10K type strain sequencing project: providing services to taxonomists for standard genome sequencing and annotation.</title>
        <authorList>
            <consortium name="The Broad Institute Genomics Platform"/>
            <consortium name="The Broad Institute Genome Sequencing Center for Infectious Disease"/>
            <person name="Wu L."/>
            <person name="Ma J."/>
        </authorList>
    </citation>
    <scope>NUCLEOTIDE SEQUENCE [LARGE SCALE GENOMIC DNA]</scope>
    <source>
        <strain evidence="4">KACC 13778</strain>
    </source>
</reference>
<protein>
    <submittedName>
        <fullName evidence="3">Universal stress protein</fullName>
    </submittedName>
</protein>